<dbReference type="Proteomes" id="UP000007800">
    <property type="component" value="Unassembled WGS sequence"/>
</dbReference>
<dbReference type="InterPro" id="IPR000620">
    <property type="entry name" value="EamA_dom"/>
</dbReference>
<feature type="transmembrane region" description="Helical" evidence="1">
    <location>
        <begin position="264"/>
        <end position="281"/>
    </location>
</feature>
<dbReference type="EMBL" id="GG675219">
    <property type="protein sequence ID" value="EER13409.1"/>
    <property type="molecule type" value="Genomic_DNA"/>
</dbReference>
<protein>
    <recommendedName>
        <fullName evidence="2">EamA domain-containing protein</fullName>
    </recommendedName>
</protein>
<feature type="transmembrane region" description="Helical" evidence="1">
    <location>
        <begin position="218"/>
        <end position="243"/>
    </location>
</feature>
<feature type="domain" description="EamA" evidence="2">
    <location>
        <begin position="45"/>
        <end position="157"/>
    </location>
</feature>
<feature type="transmembrane region" description="Helical" evidence="1">
    <location>
        <begin position="87"/>
        <end position="110"/>
    </location>
</feature>
<dbReference type="InterPro" id="IPR037185">
    <property type="entry name" value="EmrE-like"/>
</dbReference>
<dbReference type="GO" id="GO:0016020">
    <property type="term" value="C:membrane"/>
    <property type="evidence" value="ECO:0007669"/>
    <property type="project" value="InterPro"/>
</dbReference>
<name>C5KQ34_PERM5</name>
<feature type="transmembrane region" description="Helical" evidence="1">
    <location>
        <begin position="47"/>
        <end position="66"/>
    </location>
</feature>
<dbReference type="PANTHER" id="PTHR13146">
    <property type="match status" value="1"/>
</dbReference>
<evidence type="ECO:0000259" key="2">
    <source>
        <dbReference type="Pfam" id="PF00892"/>
    </source>
</evidence>
<gene>
    <name evidence="3" type="ORF">Pmar_PMAR011031</name>
</gene>
<evidence type="ECO:0000256" key="1">
    <source>
        <dbReference type="SAM" id="Phobius"/>
    </source>
</evidence>
<proteinExistence type="predicted"/>
<keyword evidence="4" id="KW-1185">Reference proteome</keyword>
<organism evidence="4">
    <name type="scientific">Perkinsus marinus (strain ATCC 50983 / TXsc)</name>
    <dbReference type="NCBI Taxonomy" id="423536"/>
    <lineage>
        <taxon>Eukaryota</taxon>
        <taxon>Sar</taxon>
        <taxon>Alveolata</taxon>
        <taxon>Perkinsozoa</taxon>
        <taxon>Perkinsea</taxon>
        <taxon>Perkinsida</taxon>
        <taxon>Perkinsidae</taxon>
        <taxon>Perkinsus</taxon>
    </lineage>
</organism>
<dbReference type="SUPFAM" id="SSF103481">
    <property type="entry name" value="Multidrug resistance efflux transporter EmrE"/>
    <property type="match status" value="1"/>
</dbReference>
<dbReference type="RefSeq" id="XP_002781614.1">
    <property type="nucleotide sequence ID" value="XM_002781568.1"/>
</dbReference>
<feature type="transmembrane region" description="Helical" evidence="1">
    <location>
        <begin position="293"/>
        <end position="311"/>
    </location>
</feature>
<evidence type="ECO:0000313" key="4">
    <source>
        <dbReference type="Proteomes" id="UP000007800"/>
    </source>
</evidence>
<dbReference type="InParanoid" id="C5KQ34"/>
<dbReference type="OrthoDB" id="300580at2759"/>
<keyword evidence="1" id="KW-0812">Transmembrane</keyword>
<sequence length="389" mass="42312">MAVSTLGLAFGLGLIVGSGQSISEKLAFQSFAIGLPQYGVHLFNKPWFMSLMMFSGMFLALLVFYFRALAARRMSNRSYSYPTRKTWLAIFFPACFDLVGTSFQAVGLVYTPVSVFQMLKGSIIVFSAALSVIFLKRKMYRNHWAGVIICVVALGLVGSSSIFSRDSQAVSFSAGEVITGICFIIGSQVVCASQYVVEEFLLKGGAVPPLALVGIEGIWGLLVMACIIVLGGVFGYALNTFAYNICAVNVTNSASAIHTTMLDSTRTILIWLCSVIMYYMSDDHSFGEPLTPYSLIQLAGFVLLVYGVLVYDNIVRLPFGLAGPDKVNPTRAPMSMSMSAGTPLERKPFVMDDSPNSILSSISNSARPHRVTVKSEVYEPLVNNADRRV</sequence>
<reference evidence="3 4" key="1">
    <citation type="submission" date="2008-07" db="EMBL/GenBank/DDBJ databases">
        <authorList>
            <person name="El-Sayed N."/>
            <person name="Caler E."/>
            <person name="Inman J."/>
            <person name="Amedeo P."/>
            <person name="Hass B."/>
            <person name="Wortman J."/>
        </authorList>
    </citation>
    <scope>NUCLEOTIDE SEQUENCE [LARGE SCALE GENOMIC DNA]</scope>
    <source>
        <strain evidence="4">ATCC 50983 / TXsc</strain>
    </source>
</reference>
<dbReference type="AlphaFoldDB" id="C5KQ34"/>
<evidence type="ECO:0000313" key="3">
    <source>
        <dbReference type="EMBL" id="EER13409.1"/>
    </source>
</evidence>
<keyword evidence="1" id="KW-0472">Membrane</keyword>
<accession>C5KQ34</accession>
<feature type="transmembrane region" description="Helical" evidence="1">
    <location>
        <begin position="116"/>
        <end position="135"/>
    </location>
</feature>
<dbReference type="Pfam" id="PF00892">
    <property type="entry name" value="EamA"/>
    <property type="match status" value="1"/>
</dbReference>
<dbReference type="OMA" id="QYIMEER"/>
<dbReference type="GeneID" id="9041918"/>
<feature type="transmembrane region" description="Helical" evidence="1">
    <location>
        <begin position="144"/>
        <end position="163"/>
    </location>
</feature>
<keyword evidence="1" id="KW-1133">Transmembrane helix</keyword>